<comment type="caution">
    <text evidence="2">The sequence shown here is derived from an EMBL/GenBank/DDBJ whole genome shotgun (WGS) entry which is preliminary data.</text>
</comment>
<name>A0A942E4G2_9HYPH</name>
<organism evidence="2 3">
    <name type="scientific">Pseudaminobacter soli</name>
    <name type="common">ex Zhang et al. 2022</name>
    <dbReference type="NCBI Taxonomy" id="2831468"/>
    <lineage>
        <taxon>Bacteria</taxon>
        <taxon>Pseudomonadati</taxon>
        <taxon>Pseudomonadota</taxon>
        <taxon>Alphaproteobacteria</taxon>
        <taxon>Hyphomicrobiales</taxon>
        <taxon>Phyllobacteriaceae</taxon>
        <taxon>Pseudaminobacter</taxon>
    </lineage>
</organism>
<keyword evidence="2" id="KW-0413">Isomerase</keyword>
<keyword evidence="3" id="KW-1185">Reference proteome</keyword>
<dbReference type="Gene3D" id="3.20.20.150">
    <property type="entry name" value="Divalent-metal-dependent TIM barrel enzymes"/>
    <property type="match status" value="1"/>
</dbReference>
<proteinExistence type="predicted"/>
<dbReference type="SUPFAM" id="SSF51658">
    <property type="entry name" value="Xylose isomerase-like"/>
    <property type="match status" value="1"/>
</dbReference>
<dbReference type="InterPro" id="IPR050312">
    <property type="entry name" value="IolE/XylAMocC-like"/>
</dbReference>
<evidence type="ECO:0000259" key="1">
    <source>
        <dbReference type="Pfam" id="PF01261"/>
    </source>
</evidence>
<accession>A0A942E4G2</accession>
<dbReference type="EMBL" id="JAGWCR010000011">
    <property type="protein sequence ID" value="MBS3650993.1"/>
    <property type="molecule type" value="Genomic_DNA"/>
</dbReference>
<dbReference type="GO" id="GO:0016853">
    <property type="term" value="F:isomerase activity"/>
    <property type="evidence" value="ECO:0007669"/>
    <property type="project" value="UniProtKB-KW"/>
</dbReference>
<dbReference type="Pfam" id="PF01261">
    <property type="entry name" value="AP_endonuc_2"/>
    <property type="match status" value="1"/>
</dbReference>
<reference evidence="2" key="1">
    <citation type="submission" date="2021-04" db="EMBL/GenBank/DDBJ databases">
        <title>Pseudaminobacter soli sp. nov., isolated from paddy soil contaminated by heavy metals.</title>
        <authorList>
            <person name="Zhang K."/>
        </authorList>
    </citation>
    <scope>NUCLEOTIDE SEQUENCE</scope>
    <source>
        <strain evidence="2">19-2017</strain>
    </source>
</reference>
<dbReference type="PANTHER" id="PTHR12110">
    <property type="entry name" value="HYDROXYPYRUVATE ISOMERASE"/>
    <property type="match status" value="1"/>
</dbReference>
<evidence type="ECO:0000313" key="2">
    <source>
        <dbReference type="EMBL" id="MBS3650993.1"/>
    </source>
</evidence>
<dbReference type="InterPro" id="IPR036237">
    <property type="entry name" value="Xyl_isomerase-like_sf"/>
</dbReference>
<dbReference type="AlphaFoldDB" id="A0A942E4G2"/>
<evidence type="ECO:0000313" key="3">
    <source>
        <dbReference type="Proteomes" id="UP000680348"/>
    </source>
</evidence>
<feature type="domain" description="Xylose isomerase-like TIM barrel" evidence="1">
    <location>
        <begin position="28"/>
        <end position="261"/>
    </location>
</feature>
<dbReference type="PANTHER" id="PTHR12110:SF52">
    <property type="entry name" value="XYLOSE ISOMERASE"/>
    <property type="match status" value="1"/>
</dbReference>
<dbReference type="Proteomes" id="UP000680348">
    <property type="component" value="Unassembled WGS sequence"/>
</dbReference>
<sequence>MSGMTIDLRRFSINTATLGYQAPLSDTIEAVARAGFGGISPWRREVENENAPGLARQIRAAGLQVSGYCRSTCFPGASKREWLANVEDNKMALRFAAELGTKCFVLVVGALPPGSRSLPDARQQVADGIAALLADAQALGVSLAIEPLHPMYAADRACVNTIEQALELCALLDPHATGRLGVAIDVYHTWWDPKVHDMMARTASEGRLLAFHVNDWLVPTADILMDRGLPGEGVIDLGALTNSALDAGYDGLFELEVFSSRIWRLSVSEILELSSRACLSITRPKEGRLNSAT</sequence>
<protein>
    <submittedName>
        <fullName evidence="2">Sugar phosphate isomerase/epimerase</fullName>
    </submittedName>
</protein>
<dbReference type="RefSeq" id="WP_188256542.1">
    <property type="nucleotide sequence ID" value="NZ_JABVCF010000011.1"/>
</dbReference>
<dbReference type="InterPro" id="IPR013022">
    <property type="entry name" value="Xyl_isomerase-like_TIM-brl"/>
</dbReference>
<gene>
    <name evidence="2" type="ORF">KEU06_20485</name>
</gene>